<sequence length="566" mass="61248">MQSVRYIDVGICVLLLPTAILGKSLLGLFHDNGVPATRFEKRQISGVIDASQFLRRAYQASTVVDGYVYIDGGDFSFLSNGITDYEHSNTLLSIDLSQSWTNSSVRIQSIAKPEGCVSQNNPSLWYHQQEGVLYSGFAGWQSQYMTDSVSLDNLSIWTFTPDGTGGGTWKDVLPVGSQAFASISRPIQVLQASGADSAWILGGLNNFSMDVLQYPYLPSMIHFNMSSRTITNISNPGYSIASGAVDNGQMHYVPSFGPQGIFVAMGGITVQNISGQISFDTVAVFDPAKQEWFNQTTTGSPPSARVEFCTAGINSTNDTYEIFVYGGWGASYGAQTVQFDTINILTLPAFHWISVPNNPQSPRIGLTCNAVGGSQILTIGGRDGLANSMHMDSSFSTKDPNAQGLAIFDLTNLTFSTQYTAGAPAYEQSRAVKQFYSDAQQTYSQSLTVGVAALLSVTHFINTTSSIPAKTTSGSHTTATSDSDTGAIAGRTMGGIFVFALIAGSTLFYLKKRRARRPQRMNLTEPTRQDTTMAERGESTLQEADQGYARPAELETRGLFEMEGRH</sequence>
<feature type="compositionally biased region" description="Polar residues" evidence="3">
    <location>
        <begin position="521"/>
        <end position="532"/>
    </location>
</feature>
<keyword evidence="1" id="KW-0677">Repeat</keyword>
<dbReference type="Proteomes" id="UP001590950">
    <property type="component" value="Unassembled WGS sequence"/>
</dbReference>
<keyword evidence="6" id="KW-1185">Reference proteome</keyword>
<evidence type="ECO:0000256" key="2">
    <source>
        <dbReference type="ARBA" id="ARBA00023004"/>
    </source>
</evidence>
<evidence type="ECO:0000313" key="5">
    <source>
        <dbReference type="EMBL" id="KAL2037417.1"/>
    </source>
</evidence>
<keyword evidence="4" id="KW-0472">Membrane</keyword>
<evidence type="ECO:0000256" key="4">
    <source>
        <dbReference type="SAM" id="Phobius"/>
    </source>
</evidence>
<reference evidence="5 6" key="1">
    <citation type="submission" date="2024-09" db="EMBL/GenBank/DDBJ databases">
        <title>Rethinking Asexuality: The Enigmatic Case of Functional Sexual Genes in Lepraria (Stereocaulaceae).</title>
        <authorList>
            <person name="Doellman M."/>
            <person name="Sun Y."/>
            <person name="Barcenas-Pena A."/>
            <person name="Lumbsch H.T."/>
            <person name="Grewe F."/>
        </authorList>
    </citation>
    <scope>NUCLEOTIDE SEQUENCE [LARGE SCALE GENOMIC DNA]</scope>
    <source>
        <strain evidence="5 6">Mercado 3170</strain>
    </source>
</reference>
<feature type="transmembrane region" description="Helical" evidence="4">
    <location>
        <begin position="488"/>
        <end position="510"/>
    </location>
</feature>
<dbReference type="SUPFAM" id="SSF117281">
    <property type="entry name" value="Kelch motif"/>
    <property type="match status" value="1"/>
</dbReference>
<evidence type="ECO:0000256" key="3">
    <source>
        <dbReference type="SAM" id="MobiDB-lite"/>
    </source>
</evidence>
<proteinExistence type="predicted"/>
<dbReference type="EMBL" id="JBEFKJ010000041">
    <property type="protein sequence ID" value="KAL2037417.1"/>
    <property type="molecule type" value="Genomic_DNA"/>
</dbReference>
<dbReference type="Gene3D" id="2.120.10.80">
    <property type="entry name" value="Kelch-type beta propeller"/>
    <property type="match status" value="1"/>
</dbReference>
<evidence type="ECO:0008006" key="7">
    <source>
        <dbReference type="Google" id="ProtNLM"/>
    </source>
</evidence>
<dbReference type="PANTHER" id="PTHR47435:SF4">
    <property type="entry name" value="KELCH REPEAT PROTEIN (AFU_ORTHOLOGUE AFUA_5G12780)"/>
    <property type="match status" value="1"/>
</dbReference>
<organism evidence="5 6">
    <name type="scientific">Stereocaulon virgatum</name>
    <dbReference type="NCBI Taxonomy" id="373712"/>
    <lineage>
        <taxon>Eukaryota</taxon>
        <taxon>Fungi</taxon>
        <taxon>Dikarya</taxon>
        <taxon>Ascomycota</taxon>
        <taxon>Pezizomycotina</taxon>
        <taxon>Lecanoromycetes</taxon>
        <taxon>OSLEUM clade</taxon>
        <taxon>Lecanoromycetidae</taxon>
        <taxon>Lecanorales</taxon>
        <taxon>Lecanorineae</taxon>
        <taxon>Stereocaulaceae</taxon>
        <taxon>Stereocaulon</taxon>
    </lineage>
</organism>
<name>A0ABR3ZUY2_9LECA</name>
<dbReference type="PANTHER" id="PTHR47435">
    <property type="entry name" value="KELCH REPEAT PROTEIN (AFU_ORTHOLOGUE AFUA_5G12780)"/>
    <property type="match status" value="1"/>
</dbReference>
<gene>
    <name evidence="5" type="ORF">N7G274_009902</name>
</gene>
<evidence type="ECO:0000313" key="6">
    <source>
        <dbReference type="Proteomes" id="UP001590950"/>
    </source>
</evidence>
<keyword evidence="4" id="KW-0812">Transmembrane</keyword>
<keyword evidence="2" id="KW-0408">Iron</keyword>
<feature type="region of interest" description="Disordered" evidence="3">
    <location>
        <begin position="519"/>
        <end position="545"/>
    </location>
</feature>
<evidence type="ECO:0000256" key="1">
    <source>
        <dbReference type="ARBA" id="ARBA00022737"/>
    </source>
</evidence>
<accession>A0ABR3ZUY2</accession>
<dbReference type="InterPro" id="IPR015915">
    <property type="entry name" value="Kelch-typ_b-propeller"/>
</dbReference>
<protein>
    <recommendedName>
        <fullName evidence="7">Kelch repeat protein</fullName>
    </recommendedName>
</protein>
<keyword evidence="4" id="KW-1133">Transmembrane helix</keyword>
<comment type="caution">
    <text evidence="5">The sequence shown here is derived from an EMBL/GenBank/DDBJ whole genome shotgun (WGS) entry which is preliminary data.</text>
</comment>